<sequence>MESGIIKRLEIVSVQANTPDSRTLVLKPLGWKAQYKAGQFLTLVFYTQSGEQRRSYSISSSPDAGEPLSITIKKLDNGEFSRKLVYKAKPGDVLLTSGIGGFFVLPEKTGYSTFCFLAAGSGITPCFSLIKTLLLTTQQKVYLFYSNRNEQQAIFYEQLKSLKEDHKDRFHIHFMFSNRLDVYYSRLSHWLLSRLLNEHFTEIHKKDILFYVCGPFDYMLMSAISLRNNGITNAQIIKEDFNPLPPARLPRPPDTAMHQVTVHLAENVHVLNVQYPQTIVAAAKQAGISVPYSCEAGRCGSCVATCTSGKIWMAYNEVLLDEEVAKGRVLTCQGYPVEGDATIVY</sequence>
<dbReference type="Gene3D" id="3.10.20.30">
    <property type="match status" value="1"/>
</dbReference>
<dbReference type="InterPro" id="IPR039261">
    <property type="entry name" value="FNR_nucleotide-bd"/>
</dbReference>
<name>A0ABZ0W2T4_9BACT</name>
<dbReference type="SUPFAM" id="SSF54292">
    <property type="entry name" value="2Fe-2S ferredoxin-like"/>
    <property type="match status" value="1"/>
</dbReference>
<dbReference type="Pfam" id="PF00175">
    <property type="entry name" value="NAD_binding_1"/>
    <property type="match status" value="1"/>
</dbReference>
<evidence type="ECO:0000256" key="7">
    <source>
        <dbReference type="ARBA" id="ARBA00023004"/>
    </source>
</evidence>
<keyword evidence="7" id="KW-0408">Iron</keyword>
<dbReference type="PROSITE" id="PS51085">
    <property type="entry name" value="2FE2S_FER_2"/>
    <property type="match status" value="1"/>
</dbReference>
<dbReference type="InterPro" id="IPR001433">
    <property type="entry name" value="OxRdtase_FAD/NAD-bd"/>
</dbReference>
<dbReference type="InterPro" id="IPR006058">
    <property type="entry name" value="2Fe2S_fd_BS"/>
</dbReference>
<dbReference type="Gene3D" id="3.40.50.80">
    <property type="entry name" value="Nucleotide-binding domain of ferredoxin-NADP reductase (FNR) module"/>
    <property type="match status" value="1"/>
</dbReference>
<dbReference type="InterPro" id="IPR036010">
    <property type="entry name" value="2Fe-2S_ferredoxin-like_sf"/>
</dbReference>
<dbReference type="Pfam" id="PF00111">
    <property type="entry name" value="Fer2"/>
    <property type="match status" value="1"/>
</dbReference>
<dbReference type="CDD" id="cd00207">
    <property type="entry name" value="fer2"/>
    <property type="match status" value="1"/>
</dbReference>
<evidence type="ECO:0000256" key="6">
    <source>
        <dbReference type="ARBA" id="ARBA00023002"/>
    </source>
</evidence>
<gene>
    <name evidence="11" type="ORF">U0035_18050</name>
</gene>
<dbReference type="PANTHER" id="PTHR47354:SF8">
    <property type="entry name" value="1,2-PHENYLACETYL-COA EPOXIDASE, SUBUNIT E"/>
    <property type="match status" value="1"/>
</dbReference>
<dbReference type="InterPro" id="IPR008333">
    <property type="entry name" value="Cbr1-like_FAD-bd_dom"/>
</dbReference>
<dbReference type="InterPro" id="IPR017927">
    <property type="entry name" value="FAD-bd_FR_type"/>
</dbReference>
<dbReference type="PROSITE" id="PS51384">
    <property type="entry name" value="FAD_FR"/>
    <property type="match status" value="1"/>
</dbReference>
<dbReference type="PRINTS" id="PR00410">
    <property type="entry name" value="PHEHYDRXLASE"/>
</dbReference>
<keyword evidence="8" id="KW-0411">Iron-sulfur</keyword>
<comment type="cofactor">
    <cofactor evidence="1">
        <name>FAD</name>
        <dbReference type="ChEBI" id="CHEBI:57692"/>
    </cofactor>
</comment>
<keyword evidence="12" id="KW-1185">Reference proteome</keyword>
<dbReference type="SUPFAM" id="SSF52343">
    <property type="entry name" value="Ferredoxin reductase-like, C-terminal NADP-linked domain"/>
    <property type="match status" value="1"/>
</dbReference>
<dbReference type="InterPro" id="IPR050415">
    <property type="entry name" value="MRET"/>
</dbReference>
<evidence type="ECO:0000256" key="5">
    <source>
        <dbReference type="ARBA" id="ARBA00022827"/>
    </source>
</evidence>
<evidence type="ECO:0000256" key="1">
    <source>
        <dbReference type="ARBA" id="ARBA00001974"/>
    </source>
</evidence>
<dbReference type="PANTHER" id="PTHR47354">
    <property type="entry name" value="NADH OXIDOREDUCTASE HCR"/>
    <property type="match status" value="1"/>
</dbReference>
<evidence type="ECO:0000259" key="9">
    <source>
        <dbReference type="PROSITE" id="PS51085"/>
    </source>
</evidence>
<feature type="domain" description="2Fe-2S ferredoxin-type" evidence="9">
    <location>
        <begin position="258"/>
        <end position="345"/>
    </location>
</feature>
<evidence type="ECO:0000256" key="4">
    <source>
        <dbReference type="ARBA" id="ARBA00022723"/>
    </source>
</evidence>
<reference evidence="11 12" key="1">
    <citation type="submission" date="2023-12" db="EMBL/GenBank/DDBJ databases">
        <title>Genome sequencing and assembly of bacterial species from a model synthetic community.</title>
        <authorList>
            <person name="Hogle S.L."/>
        </authorList>
    </citation>
    <scope>NUCLEOTIDE SEQUENCE [LARGE SCALE GENOMIC DNA]</scope>
    <source>
        <strain evidence="11 12">HAMBI_3031</strain>
    </source>
</reference>
<dbReference type="PRINTS" id="PR00371">
    <property type="entry name" value="FPNCR"/>
</dbReference>
<evidence type="ECO:0000313" key="11">
    <source>
        <dbReference type="EMBL" id="WQD37578.1"/>
    </source>
</evidence>
<protein>
    <submittedName>
        <fullName evidence="11">Iron-sulfur cluster-binding domain-containing protein</fullName>
    </submittedName>
</protein>
<keyword evidence="2" id="KW-0285">Flavoprotein</keyword>
<dbReference type="SUPFAM" id="SSF63380">
    <property type="entry name" value="Riboflavin synthase domain-like"/>
    <property type="match status" value="1"/>
</dbReference>
<accession>A0ABZ0W2T4</accession>
<dbReference type="RefSeq" id="WP_114791642.1">
    <property type="nucleotide sequence ID" value="NZ_CP139960.1"/>
</dbReference>
<dbReference type="Proteomes" id="UP001325680">
    <property type="component" value="Chromosome"/>
</dbReference>
<keyword evidence="6" id="KW-0560">Oxidoreductase</keyword>
<keyword evidence="5" id="KW-0274">FAD</keyword>
<evidence type="ECO:0000259" key="10">
    <source>
        <dbReference type="PROSITE" id="PS51384"/>
    </source>
</evidence>
<dbReference type="InterPro" id="IPR001041">
    <property type="entry name" value="2Fe-2S_ferredoxin-type"/>
</dbReference>
<keyword evidence="3" id="KW-0001">2Fe-2S</keyword>
<proteinExistence type="predicted"/>
<dbReference type="Pfam" id="PF00970">
    <property type="entry name" value="FAD_binding_6"/>
    <property type="match status" value="1"/>
</dbReference>
<dbReference type="InterPro" id="IPR012675">
    <property type="entry name" value="Beta-grasp_dom_sf"/>
</dbReference>
<evidence type="ECO:0000256" key="8">
    <source>
        <dbReference type="ARBA" id="ARBA00023014"/>
    </source>
</evidence>
<dbReference type="PROSITE" id="PS00197">
    <property type="entry name" value="2FE2S_FER_1"/>
    <property type="match status" value="1"/>
</dbReference>
<feature type="domain" description="FAD-binding FR-type" evidence="10">
    <location>
        <begin position="4"/>
        <end position="106"/>
    </location>
</feature>
<evidence type="ECO:0000256" key="2">
    <source>
        <dbReference type="ARBA" id="ARBA00022630"/>
    </source>
</evidence>
<dbReference type="InterPro" id="IPR001709">
    <property type="entry name" value="Flavoprot_Pyr_Nucl_cyt_Rdtase"/>
</dbReference>
<dbReference type="EMBL" id="CP139960">
    <property type="protein sequence ID" value="WQD37578.1"/>
    <property type="molecule type" value="Genomic_DNA"/>
</dbReference>
<evidence type="ECO:0000313" key="12">
    <source>
        <dbReference type="Proteomes" id="UP001325680"/>
    </source>
</evidence>
<dbReference type="Gene3D" id="2.40.30.10">
    <property type="entry name" value="Translation factors"/>
    <property type="match status" value="1"/>
</dbReference>
<keyword evidence="4" id="KW-0479">Metal-binding</keyword>
<dbReference type="InterPro" id="IPR017938">
    <property type="entry name" value="Riboflavin_synthase-like_b-brl"/>
</dbReference>
<evidence type="ECO:0000256" key="3">
    <source>
        <dbReference type="ARBA" id="ARBA00022714"/>
    </source>
</evidence>
<organism evidence="11 12">
    <name type="scientific">Niabella yanshanensis</name>
    <dbReference type="NCBI Taxonomy" id="577386"/>
    <lineage>
        <taxon>Bacteria</taxon>
        <taxon>Pseudomonadati</taxon>
        <taxon>Bacteroidota</taxon>
        <taxon>Chitinophagia</taxon>
        <taxon>Chitinophagales</taxon>
        <taxon>Chitinophagaceae</taxon>
        <taxon>Niabella</taxon>
    </lineage>
</organism>